<proteinExistence type="inferred from homology"/>
<dbReference type="VEuPathDB" id="FungiDB:PV07_00500"/>
<evidence type="ECO:0000259" key="14">
    <source>
        <dbReference type="PROSITE" id="PS51481"/>
    </source>
</evidence>
<evidence type="ECO:0000313" key="16">
    <source>
        <dbReference type="Proteomes" id="UP000054466"/>
    </source>
</evidence>
<organism evidence="15 16">
    <name type="scientific">Cladophialophora immunda</name>
    <dbReference type="NCBI Taxonomy" id="569365"/>
    <lineage>
        <taxon>Eukaryota</taxon>
        <taxon>Fungi</taxon>
        <taxon>Dikarya</taxon>
        <taxon>Ascomycota</taxon>
        <taxon>Pezizomycotina</taxon>
        <taxon>Eurotiomycetes</taxon>
        <taxon>Chaetothyriomycetidae</taxon>
        <taxon>Chaetothyriales</taxon>
        <taxon>Herpotrichiellaceae</taxon>
        <taxon>Cladophialophora</taxon>
    </lineage>
</organism>
<feature type="binding site" evidence="12">
    <location>
        <begin position="58"/>
        <end position="61"/>
    </location>
    <ligand>
        <name>substrate</name>
    </ligand>
</feature>
<dbReference type="UniPathway" id="UPA00617">
    <property type="reaction ID" value="UER00669"/>
</dbReference>
<keyword evidence="8" id="KW-0067">ATP-binding</keyword>
<evidence type="ECO:0000259" key="13">
    <source>
        <dbReference type="PROSITE" id="PS51480"/>
    </source>
</evidence>
<feature type="domain" description="DhaL" evidence="13">
    <location>
        <begin position="390"/>
        <end position="591"/>
    </location>
</feature>
<keyword evidence="5" id="KW-0547">Nucleotide-binding</keyword>
<dbReference type="FunFam" id="3.30.1180.20:FF:000001">
    <property type="entry name" value="Dihydroxyacetone kinase 1"/>
    <property type="match status" value="1"/>
</dbReference>
<gene>
    <name evidence="15" type="ORF">PV07_00500</name>
</gene>
<dbReference type="GO" id="GO:0005524">
    <property type="term" value="F:ATP binding"/>
    <property type="evidence" value="ECO:0007669"/>
    <property type="project" value="UniProtKB-KW"/>
</dbReference>
<keyword evidence="6 15" id="KW-0418">Kinase</keyword>
<dbReference type="InterPro" id="IPR050861">
    <property type="entry name" value="Dihydroxyacetone_Kinase"/>
</dbReference>
<evidence type="ECO:0000256" key="8">
    <source>
        <dbReference type="ARBA" id="ARBA00022840"/>
    </source>
</evidence>
<dbReference type="InterPro" id="IPR004006">
    <property type="entry name" value="DhaK_dom"/>
</dbReference>
<keyword evidence="16" id="KW-1185">Reference proteome</keyword>
<dbReference type="SMART" id="SM01120">
    <property type="entry name" value="Dak2"/>
    <property type="match status" value="1"/>
</dbReference>
<dbReference type="GO" id="GO:0050354">
    <property type="term" value="F:triokinase activity"/>
    <property type="evidence" value="ECO:0007669"/>
    <property type="project" value="UniProtKB-EC"/>
</dbReference>
<dbReference type="STRING" id="569365.A0A0D2CUW4"/>
<dbReference type="AlphaFoldDB" id="A0A0D2CUW4"/>
<dbReference type="InterPro" id="IPR012734">
    <property type="entry name" value="DhaK_ATP"/>
</dbReference>
<dbReference type="InterPro" id="IPR004007">
    <property type="entry name" value="DhaL_dom"/>
</dbReference>
<evidence type="ECO:0000256" key="2">
    <source>
        <dbReference type="ARBA" id="ARBA00004778"/>
    </source>
</evidence>
<dbReference type="GO" id="GO:0004371">
    <property type="term" value="F:glycerone kinase activity"/>
    <property type="evidence" value="ECO:0007669"/>
    <property type="project" value="UniProtKB-EC"/>
</dbReference>
<dbReference type="Pfam" id="PF02734">
    <property type="entry name" value="Dak2"/>
    <property type="match status" value="1"/>
</dbReference>
<dbReference type="Pfam" id="PF02733">
    <property type="entry name" value="Dak1"/>
    <property type="match status" value="1"/>
</dbReference>
<dbReference type="GO" id="GO:0005829">
    <property type="term" value="C:cytosol"/>
    <property type="evidence" value="ECO:0007669"/>
    <property type="project" value="TreeGrafter"/>
</dbReference>
<keyword evidence="4" id="KW-0808">Transferase</keyword>
<evidence type="ECO:0000256" key="5">
    <source>
        <dbReference type="ARBA" id="ARBA00022741"/>
    </source>
</evidence>
<dbReference type="HOGENOM" id="CLU_017054_6_0_1"/>
<keyword evidence="7" id="KW-0319">Glycerol metabolism</keyword>
<evidence type="ECO:0000256" key="9">
    <source>
        <dbReference type="ARBA" id="ARBA00047974"/>
    </source>
</evidence>
<comment type="catalytic activity">
    <reaction evidence="10">
        <text>dihydroxyacetone + ATP = dihydroxyacetone phosphate + ADP + H(+)</text>
        <dbReference type="Rhea" id="RHEA:15773"/>
        <dbReference type="ChEBI" id="CHEBI:15378"/>
        <dbReference type="ChEBI" id="CHEBI:16016"/>
        <dbReference type="ChEBI" id="CHEBI:30616"/>
        <dbReference type="ChEBI" id="CHEBI:57642"/>
        <dbReference type="ChEBI" id="CHEBI:456216"/>
        <dbReference type="EC" id="2.7.1.29"/>
    </reaction>
</comment>
<dbReference type="Gene3D" id="3.40.50.10440">
    <property type="entry name" value="Dihydroxyacetone kinase, domain 1"/>
    <property type="match status" value="1"/>
</dbReference>
<evidence type="ECO:0000256" key="4">
    <source>
        <dbReference type="ARBA" id="ARBA00022679"/>
    </source>
</evidence>
<comment type="function">
    <text evidence="1">Catalyzes both the phosphorylation of dihydroxyacetone and of glyceraldehyde.</text>
</comment>
<dbReference type="PROSITE" id="PS51481">
    <property type="entry name" value="DHAK"/>
    <property type="match status" value="1"/>
</dbReference>
<sequence length="593" mass="62019">MSAKHFIDDPTHLVQTSLHSLTLTNPSVAFDAQNRIVYRRPTKELTDNPKVSIITGGGSGHEPAFAGFVGKGFVTAAVAGTIFASPSAEQVRRAALTRVPTEKGVAIVTFNYTGDVLNFGMAAEKAKAAGVDTEFYAIGDDVGVGRAKGGKVGRRGIGGSILVLKIIGALAEAGGSLKEVYSLTKQVAGNLVSVGASMEHVHVPGREKPDPNSDEIIPTEEIEIGMGIHNEPGSHRVSATLPELIKTMLAQMLDPNDKDRHYVDITKNDKTVLLINNLGGVSNLEIGGILAEVHKQLKEDWGIVPVRVIAGTFITSLNGLGFSASILKLEDTGLGPGKSMLELLDAPAEAFGWAAATRTSTWEADNSATMEGHAAVTAEGKSSNLKLDPKKAHATLKSGLDKMIAAEAEVTKYDTIIGDGDCGIGLKRGAEAVLKELSSGELPADAVAFVNKITPVVENTMDGTSGAIYAIFLNALAHGLREQDTGSSTTVDAKVWAAALKSSLQALSKYTPAVPGDRTLMDALVPFVDTLSSTGDVNKAAEAAKEGAEKTKSMKASLGRAVYVGAEDEWMGKIPDPGAWGLQEFLIGLAGAC</sequence>
<comment type="catalytic activity">
    <reaction evidence="9">
        <text>D-glyceraldehyde + ATP = D-glyceraldehyde 3-phosphate + ADP + H(+)</text>
        <dbReference type="Rhea" id="RHEA:13941"/>
        <dbReference type="ChEBI" id="CHEBI:15378"/>
        <dbReference type="ChEBI" id="CHEBI:17378"/>
        <dbReference type="ChEBI" id="CHEBI:30616"/>
        <dbReference type="ChEBI" id="CHEBI:59776"/>
        <dbReference type="ChEBI" id="CHEBI:456216"/>
        <dbReference type="EC" id="2.7.1.28"/>
    </reaction>
</comment>
<evidence type="ECO:0000256" key="1">
    <source>
        <dbReference type="ARBA" id="ARBA00003264"/>
    </source>
</evidence>
<dbReference type="FunFam" id="1.25.40.340:FF:000001">
    <property type="entry name" value="Dihydroxyacetone kinase 1"/>
    <property type="match status" value="1"/>
</dbReference>
<comment type="pathway">
    <text evidence="2">Polyol metabolism; glycerol fermentation; glycerone phosphate from glycerol (oxidative route): step 2/2.</text>
</comment>
<dbReference type="RefSeq" id="XP_016253886.1">
    <property type="nucleotide sequence ID" value="XM_016386958.1"/>
</dbReference>
<accession>A0A0D2CUW4</accession>
<dbReference type="OrthoDB" id="1724672at2759"/>
<dbReference type="PROSITE" id="PS51480">
    <property type="entry name" value="DHAL"/>
    <property type="match status" value="1"/>
</dbReference>
<dbReference type="FunFam" id="3.40.50.10440:FF:000002">
    <property type="entry name" value="Dihydroxyacetone kinase"/>
    <property type="match status" value="1"/>
</dbReference>
<dbReference type="Gene3D" id="3.30.1180.20">
    <property type="entry name" value="Dihydroxyacetone kinase, domain 2"/>
    <property type="match status" value="1"/>
</dbReference>
<dbReference type="Gene3D" id="1.25.40.340">
    <property type="match status" value="1"/>
</dbReference>
<dbReference type="GO" id="GO:0019588">
    <property type="term" value="P:anaerobic glycerol catabolic process"/>
    <property type="evidence" value="ECO:0007669"/>
    <property type="project" value="UniProtKB-UniPathway"/>
</dbReference>
<dbReference type="PANTHER" id="PTHR28629:SF14">
    <property type="entry name" value="DIHYDROXYACETONE KINASE 1"/>
    <property type="match status" value="1"/>
</dbReference>
<evidence type="ECO:0000256" key="12">
    <source>
        <dbReference type="PIRSR" id="PIRSR612734-2"/>
    </source>
</evidence>
<comment type="similarity">
    <text evidence="3">Belongs to the dihydroxyacetone kinase (DAK) family.</text>
</comment>
<evidence type="ECO:0000256" key="11">
    <source>
        <dbReference type="PIRSR" id="PIRSR612734-1"/>
    </source>
</evidence>
<evidence type="ECO:0000313" key="15">
    <source>
        <dbReference type="EMBL" id="KIW33670.1"/>
    </source>
</evidence>
<dbReference type="PANTHER" id="PTHR28629">
    <property type="entry name" value="TRIOKINASE/FMN CYCLASE"/>
    <property type="match status" value="1"/>
</dbReference>
<name>A0A0D2CUW4_9EURO</name>
<protein>
    <submittedName>
        <fullName evidence="15">Dihydroxyacetone kinase</fullName>
    </submittedName>
</protein>
<evidence type="ECO:0000256" key="3">
    <source>
        <dbReference type="ARBA" id="ARBA00008757"/>
    </source>
</evidence>
<dbReference type="Proteomes" id="UP000054466">
    <property type="component" value="Unassembled WGS sequence"/>
</dbReference>
<feature type="binding site" evidence="12">
    <location>
        <position position="115"/>
    </location>
    <ligand>
        <name>substrate</name>
    </ligand>
</feature>
<dbReference type="SUPFAM" id="SSF82549">
    <property type="entry name" value="DAK1/DegV-like"/>
    <property type="match status" value="1"/>
</dbReference>
<dbReference type="SUPFAM" id="SSF101473">
    <property type="entry name" value="DhaL-like"/>
    <property type="match status" value="1"/>
</dbReference>
<dbReference type="EMBL" id="KN847040">
    <property type="protein sequence ID" value="KIW33670.1"/>
    <property type="molecule type" value="Genomic_DNA"/>
</dbReference>
<dbReference type="NCBIfam" id="TIGR02361">
    <property type="entry name" value="dak_ATP"/>
    <property type="match status" value="1"/>
</dbReference>
<evidence type="ECO:0000256" key="7">
    <source>
        <dbReference type="ARBA" id="ARBA00022798"/>
    </source>
</evidence>
<reference evidence="15 16" key="1">
    <citation type="submission" date="2015-01" db="EMBL/GenBank/DDBJ databases">
        <title>The Genome Sequence of Cladophialophora immunda CBS83496.</title>
        <authorList>
            <consortium name="The Broad Institute Genomics Platform"/>
            <person name="Cuomo C."/>
            <person name="de Hoog S."/>
            <person name="Gorbushina A."/>
            <person name="Stielow B."/>
            <person name="Teixiera M."/>
            <person name="Abouelleil A."/>
            <person name="Chapman S.B."/>
            <person name="Priest M."/>
            <person name="Young S.K."/>
            <person name="Wortman J."/>
            <person name="Nusbaum C."/>
            <person name="Birren B."/>
        </authorList>
    </citation>
    <scope>NUCLEOTIDE SEQUENCE [LARGE SCALE GENOMIC DNA]</scope>
    <source>
        <strain evidence="15 16">CBS 83496</strain>
    </source>
</reference>
<evidence type="ECO:0000256" key="10">
    <source>
        <dbReference type="ARBA" id="ARBA00048898"/>
    </source>
</evidence>
<dbReference type="InterPro" id="IPR036117">
    <property type="entry name" value="DhaL_dom_sf"/>
</dbReference>
<feature type="domain" description="DhaK" evidence="14">
    <location>
        <begin position="9"/>
        <end position="353"/>
    </location>
</feature>
<dbReference type="GeneID" id="27339694"/>
<evidence type="ECO:0000256" key="6">
    <source>
        <dbReference type="ARBA" id="ARBA00022777"/>
    </source>
</evidence>
<feature type="active site" description="Tele-hemiaminal-histidine intermediate" evidence="11">
    <location>
        <position position="229"/>
    </location>
</feature>